<dbReference type="Proteomes" id="UP000000268">
    <property type="component" value="Chromosome"/>
</dbReference>
<name>B0C1A2_ACAM1</name>
<dbReference type="HOGENOM" id="CLU_186816_0_0_3"/>
<keyword evidence="1" id="KW-1133">Transmembrane helix</keyword>
<organism evidence="2 3">
    <name type="scientific">Acaryochloris marina (strain MBIC 11017)</name>
    <dbReference type="NCBI Taxonomy" id="329726"/>
    <lineage>
        <taxon>Bacteria</taxon>
        <taxon>Bacillati</taxon>
        <taxon>Cyanobacteriota</taxon>
        <taxon>Cyanophyceae</taxon>
        <taxon>Acaryochloridales</taxon>
        <taxon>Acaryochloridaceae</taxon>
        <taxon>Acaryochloris</taxon>
    </lineage>
</organism>
<evidence type="ECO:0000256" key="1">
    <source>
        <dbReference type="SAM" id="Phobius"/>
    </source>
</evidence>
<dbReference type="AlphaFoldDB" id="B0C1A2"/>
<dbReference type="NCBIfam" id="NF038050">
    <property type="entry name" value="NrtS"/>
    <property type="match status" value="1"/>
</dbReference>
<keyword evidence="1" id="KW-0472">Membrane</keyword>
<dbReference type="OrthoDB" id="8564192at2"/>
<sequence length="76" mass="8383">MSFLRGYLAALIDPTYRTNALKVAAIVGSILLAINHGAALTQNKMTRARWISAVLTYCVPYMVSVHGQYVSRTKQP</sequence>
<reference evidence="2 3" key="1">
    <citation type="journal article" date="2008" name="Proc. Natl. Acad. Sci. U.S.A.">
        <title>Niche adaptation and genome expansion in the chlorophyll d-producing cyanobacterium Acaryochloris marina.</title>
        <authorList>
            <person name="Swingley W.D."/>
            <person name="Chen M."/>
            <person name="Cheung P.C."/>
            <person name="Conrad A.L."/>
            <person name="Dejesa L.C."/>
            <person name="Hao J."/>
            <person name="Honchak B.M."/>
            <person name="Karbach L.E."/>
            <person name="Kurdoglu A."/>
            <person name="Lahiri S."/>
            <person name="Mastrian S.D."/>
            <person name="Miyashita H."/>
            <person name="Page L."/>
            <person name="Ramakrishna P."/>
            <person name="Satoh S."/>
            <person name="Sattley W.M."/>
            <person name="Shimada Y."/>
            <person name="Taylor H.L."/>
            <person name="Tomo T."/>
            <person name="Tsuchiya T."/>
            <person name="Wang Z.T."/>
            <person name="Raymond J."/>
            <person name="Mimuro M."/>
            <person name="Blankenship R.E."/>
            <person name="Touchman J.W."/>
        </authorList>
    </citation>
    <scope>NUCLEOTIDE SEQUENCE [LARGE SCALE GENOMIC DNA]</scope>
    <source>
        <strain evidence="3">MBIC 11017</strain>
    </source>
</reference>
<dbReference type="RefSeq" id="WP_012163896.1">
    <property type="nucleotide sequence ID" value="NC_009925.1"/>
</dbReference>
<evidence type="ECO:0000313" key="2">
    <source>
        <dbReference type="EMBL" id="ABW28500.1"/>
    </source>
</evidence>
<evidence type="ECO:0000313" key="3">
    <source>
        <dbReference type="Proteomes" id="UP000000268"/>
    </source>
</evidence>
<accession>B0C1A2</accession>
<proteinExistence type="predicted"/>
<dbReference type="InterPro" id="IPR047700">
    <property type="entry name" value="NrtS-like"/>
</dbReference>
<keyword evidence="1" id="KW-0812">Transmembrane</keyword>
<feature type="transmembrane region" description="Helical" evidence="1">
    <location>
        <begin position="20"/>
        <end position="38"/>
    </location>
</feature>
<keyword evidence="3" id="KW-1185">Reference proteome</keyword>
<protein>
    <submittedName>
        <fullName evidence="2">Uncharacterized protein</fullName>
    </submittedName>
</protein>
<gene>
    <name evidence="2" type="ordered locus">AM1_3510</name>
</gene>
<dbReference type="eggNOG" id="ENOG50331KY">
    <property type="taxonomic scope" value="Bacteria"/>
</dbReference>
<dbReference type="EMBL" id="CP000828">
    <property type="protein sequence ID" value="ABW28500.1"/>
    <property type="molecule type" value="Genomic_DNA"/>
</dbReference>
<dbReference type="KEGG" id="amr:AM1_3510"/>